<feature type="chain" id="PRO_5020921215" evidence="1">
    <location>
        <begin position="30"/>
        <end position="274"/>
    </location>
</feature>
<gene>
    <name evidence="2" type="ORF">EDD80_108110</name>
</gene>
<dbReference type="AlphaFoldDB" id="A0A4R3KQ92"/>
<accession>A0A4R3KQ92</accession>
<feature type="signal peptide" evidence="1">
    <location>
        <begin position="1"/>
        <end position="29"/>
    </location>
</feature>
<sequence>MQFIISCMKLNSILLCLASIIFLPSCLLATDSLNVEQDSIDFKLNDSTITIVKHVFGKDSIRFLSVHDDENTGVSAALEFMKEHGGSLVELQYGNERNIKFNLKSSVDKCIFDPNGMFTDTGAYRTLDKHARVTPEAVKAIRSLGEKVLETYNYDSLGYVITLHNNTEGLYSIRYYLPGKMMDTAASKVHINPRLDIDDFVFVTEPYFFDYLKKKNVNVVLQSPDAPNDGSLSVYAAMQGVPYVNIEVQDGHVKQHRELIDIVAEMMKEFLKKP</sequence>
<organism evidence="2 3">
    <name type="scientific">Anseongella ginsenosidimutans</name>
    <dbReference type="NCBI Taxonomy" id="496056"/>
    <lineage>
        <taxon>Bacteria</taxon>
        <taxon>Pseudomonadati</taxon>
        <taxon>Bacteroidota</taxon>
        <taxon>Sphingobacteriia</taxon>
        <taxon>Sphingobacteriales</taxon>
        <taxon>Sphingobacteriaceae</taxon>
        <taxon>Anseongella</taxon>
    </lineage>
</organism>
<reference evidence="2 3" key="1">
    <citation type="submission" date="2019-03" db="EMBL/GenBank/DDBJ databases">
        <title>Genomic Encyclopedia of Type Strains, Phase IV (KMG-IV): sequencing the most valuable type-strain genomes for metagenomic binning, comparative biology and taxonomic classification.</title>
        <authorList>
            <person name="Goeker M."/>
        </authorList>
    </citation>
    <scope>NUCLEOTIDE SEQUENCE [LARGE SCALE GENOMIC DNA]</scope>
    <source>
        <strain evidence="2 3">DSM 21100</strain>
    </source>
</reference>
<evidence type="ECO:0000313" key="3">
    <source>
        <dbReference type="Proteomes" id="UP000295807"/>
    </source>
</evidence>
<proteinExistence type="predicted"/>
<dbReference type="Proteomes" id="UP000295807">
    <property type="component" value="Unassembled WGS sequence"/>
</dbReference>
<keyword evidence="3" id="KW-1185">Reference proteome</keyword>
<comment type="caution">
    <text evidence="2">The sequence shown here is derived from an EMBL/GenBank/DDBJ whole genome shotgun (WGS) entry which is preliminary data.</text>
</comment>
<name>A0A4R3KQ92_9SPHI</name>
<protein>
    <submittedName>
        <fullName evidence="2">Uncharacterized protein</fullName>
    </submittedName>
</protein>
<evidence type="ECO:0000256" key="1">
    <source>
        <dbReference type="SAM" id="SignalP"/>
    </source>
</evidence>
<keyword evidence="1" id="KW-0732">Signal</keyword>
<dbReference type="EMBL" id="SMAD01000008">
    <property type="protein sequence ID" value="TCS86317.1"/>
    <property type="molecule type" value="Genomic_DNA"/>
</dbReference>
<evidence type="ECO:0000313" key="2">
    <source>
        <dbReference type="EMBL" id="TCS86317.1"/>
    </source>
</evidence>